<evidence type="ECO:0000313" key="2">
    <source>
        <dbReference type="Proteomes" id="UP001465976"/>
    </source>
</evidence>
<dbReference type="PANTHER" id="PTHR38926:SF5">
    <property type="entry name" value="F-BOX AND LEUCINE-RICH REPEAT PROTEIN 6"/>
    <property type="match status" value="1"/>
</dbReference>
<name>A0ABR3FRM3_9AGAR</name>
<dbReference type="Gene3D" id="3.80.10.10">
    <property type="entry name" value="Ribonuclease Inhibitor"/>
    <property type="match status" value="1"/>
</dbReference>
<gene>
    <name evidence="1" type="ORF">V5O48_003878</name>
</gene>
<evidence type="ECO:0008006" key="3">
    <source>
        <dbReference type="Google" id="ProtNLM"/>
    </source>
</evidence>
<evidence type="ECO:0000313" key="1">
    <source>
        <dbReference type="EMBL" id="KAL0578099.1"/>
    </source>
</evidence>
<reference evidence="1 2" key="1">
    <citation type="submission" date="2024-02" db="EMBL/GenBank/DDBJ databases">
        <title>A draft genome for the cacao thread blight pathogen Marasmius crinis-equi.</title>
        <authorList>
            <person name="Cohen S.P."/>
            <person name="Baruah I.K."/>
            <person name="Amoako-Attah I."/>
            <person name="Bukari Y."/>
            <person name="Meinhardt L.W."/>
            <person name="Bailey B.A."/>
        </authorList>
    </citation>
    <scope>NUCLEOTIDE SEQUENCE [LARGE SCALE GENOMIC DNA]</scope>
    <source>
        <strain evidence="1 2">GH-76</strain>
    </source>
</reference>
<dbReference type="PANTHER" id="PTHR38926">
    <property type="entry name" value="F-BOX DOMAIN CONTAINING PROTEIN, EXPRESSED"/>
    <property type="match status" value="1"/>
</dbReference>
<sequence length="505" mass="57308">MVLAMMEAEDMRRKADDGGYCRKRQAMDKIPPELLCSIFCRCPHSESTFKPGEAPWILGRVCRQWRNLSLNLPELYQTIHLDHHSIQRHFDNAEEIFQIALQRTHGKELRVIFYLPGKYNGLMHEISAIIPAIATLLKPTVDRWTYLEMNANKNDSYHTDTRDLIREISAGSPLAFKSLRSFRFDTTVDSPASSFFAKAFKAASLESASIRATDEYVLTRTLQSSWPWLTHLELSLEWYTNSGIVVLPVFPSRFPRLTFLSIEYVHTSPEVSRLPPIQLPTLHTLRIVCLSPANNRSASHSRPDSDETLELCKLLVLPNLKRLELRQVLGLKQNHHTLFRIVEKLSSTLISLSIEDIGLVDVAIIRLLRFTPCLTELTLKGYLSDTFFDRMRSDAGATIVPRLRDMNVSLVGFSHPFLPHMIGTCLSERAALRTFRLGISSGDMNEAFVRSVVGSVPRLEVFVDYGPPVEGSDPHRAGRLLLSRAVDGLEENLNEVGEFIPMYFS</sequence>
<dbReference type="InterPro" id="IPR032675">
    <property type="entry name" value="LRR_dom_sf"/>
</dbReference>
<comment type="caution">
    <text evidence="1">The sequence shown here is derived from an EMBL/GenBank/DDBJ whole genome shotgun (WGS) entry which is preliminary data.</text>
</comment>
<dbReference type="SUPFAM" id="SSF52047">
    <property type="entry name" value="RNI-like"/>
    <property type="match status" value="1"/>
</dbReference>
<protein>
    <recommendedName>
        <fullName evidence="3">F-box domain-containing protein</fullName>
    </recommendedName>
</protein>
<keyword evidence="2" id="KW-1185">Reference proteome</keyword>
<dbReference type="EMBL" id="JBAHYK010000119">
    <property type="protein sequence ID" value="KAL0578099.1"/>
    <property type="molecule type" value="Genomic_DNA"/>
</dbReference>
<dbReference type="Proteomes" id="UP001465976">
    <property type="component" value="Unassembled WGS sequence"/>
</dbReference>
<organism evidence="1 2">
    <name type="scientific">Marasmius crinis-equi</name>
    <dbReference type="NCBI Taxonomy" id="585013"/>
    <lineage>
        <taxon>Eukaryota</taxon>
        <taxon>Fungi</taxon>
        <taxon>Dikarya</taxon>
        <taxon>Basidiomycota</taxon>
        <taxon>Agaricomycotina</taxon>
        <taxon>Agaricomycetes</taxon>
        <taxon>Agaricomycetidae</taxon>
        <taxon>Agaricales</taxon>
        <taxon>Marasmiineae</taxon>
        <taxon>Marasmiaceae</taxon>
        <taxon>Marasmius</taxon>
    </lineage>
</organism>
<accession>A0ABR3FRM3</accession>
<proteinExistence type="predicted"/>